<dbReference type="STRING" id="1921803.NIES593_20765"/>
<dbReference type="SUPFAM" id="SSF53448">
    <property type="entry name" value="Nucleotide-diphospho-sugar transferases"/>
    <property type="match status" value="1"/>
</dbReference>
<evidence type="ECO:0000313" key="1">
    <source>
        <dbReference type="EMBL" id="OKH19628.1"/>
    </source>
</evidence>
<keyword evidence="2" id="KW-1185">Reference proteome</keyword>
<dbReference type="AlphaFoldDB" id="A0A1U7H8P7"/>
<reference evidence="1 2" key="1">
    <citation type="submission" date="2016-11" db="EMBL/GenBank/DDBJ databases">
        <title>Draft Genome Sequences of Nine Cyanobacterial Strains from Diverse Habitats.</title>
        <authorList>
            <person name="Zhu T."/>
            <person name="Hou S."/>
            <person name="Lu X."/>
            <person name="Hess W.R."/>
        </authorList>
    </citation>
    <scope>NUCLEOTIDE SEQUENCE [LARGE SCALE GENOMIC DNA]</scope>
    <source>
        <strain evidence="1 2">NIES-593</strain>
    </source>
</reference>
<sequence length="397" mass="45678">MPDFHLNYVPTFTLLQKETLAAMEERLLQASTRIPVGVLIPALYSDLASPAMANIIKELTQMQFVGRVYISLDRADLEDFRRAKEIVAPLEDKGCLLWNDNPQVQAVIQKIDDLLPLGPRGKGRAVWTALGYILTKGEVSVLAFHDADILTYDRTFLVRLLYAVVQLRYQFAKGFYARYGDRLYGRAVRLFYFPFVRSLRVILGNLDFLEYMADFRYPLAGEFAMFTSIAREMQFPSDWGIEVGILSEIYRLVRVPRICQVELTNRYDHKHQQLGTDPHSGLQKMIADIARTFFAQLSSQGIVLSREFFRTLKLTYLTHARSVVGVYEAFAEMHDLEQYDLHNELTAVETFAHALDNAFEDFHHYPFGSPFIPDWRRIEVAIEGIMEELTAALDRPL</sequence>
<comment type="caution">
    <text evidence="1">The sequence shown here is derived from an EMBL/GenBank/DDBJ whole genome shotgun (WGS) entry which is preliminary data.</text>
</comment>
<dbReference type="InterPro" id="IPR029044">
    <property type="entry name" value="Nucleotide-diphossugar_trans"/>
</dbReference>
<evidence type="ECO:0000313" key="2">
    <source>
        <dbReference type="Proteomes" id="UP000186868"/>
    </source>
</evidence>
<protein>
    <submittedName>
        <fullName evidence="1">Glucosyl-3-phosphoglycerate synthase</fullName>
    </submittedName>
</protein>
<name>A0A1U7H8P7_9CYAN</name>
<dbReference type="EMBL" id="MRCB01000039">
    <property type="protein sequence ID" value="OKH19628.1"/>
    <property type="molecule type" value="Genomic_DNA"/>
</dbReference>
<dbReference type="OrthoDB" id="9477at2"/>
<dbReference type="Proteomes" id="UP000186868">
    <property type="component" value="Unassembled WGS sequence"/>
</dbReference>
<dbReference type="RefSeq" id="WP_073601407.1">
    <property type="nucleotide sequence ID" value="NZ_MRCB01000039.1"/>
</dbReference>
<gene>
    <name evidence="1" type="ORF">NIES593_20765</name>
</gene>
<dbReference type="Gene3D" id="3.90.550.10">
    <property type="entry name" value="Spore Coat Polysaccharide Biosynthesis Protein SpsA, Chain A"/>
    <property type="match status" value="1"/>
</dbReference>
<organism evidence="1 2">
    <name type="scientific">Hydrococcus rivularis NIES-593</name>
    <dbReference type="NCBI Taxonomy" id="1921803"/>
    <lineage>
        <taxon>Bacteria</taxon>
        <taxon>Bacillati</taxon>
        <taxon>Cyanobacteriota</taxon>
        <taxon>Cyanophyceae</taxon>
        <taxon>Pleurocapsales</taxon>
        <taxon>Hydrococcaceae</taxon>
        <taxon>Hydrococcus</taxon>
    </lineage>
</organism>
<accession>A0A1U7H8P7</accession>
<proteinExistence type="predicted"/>